<reference evidence="3" key="1">
    <citation type="journal article" date="2023" name="bioRxiv">
        <title>Scaffold-level genome assemblies of two parasitoid biocontrol wasps reveal the parthenogenesis mechanism and an associated novel virus.</title>
        <authorList>
            <person name="Inwood S."/>
            <person name="Skelly J."/>
            <person name="Guhlin J."/>
            <person name="Harrop T."/>
            <person name="Goldson S."/>
            <person name="Dearden P."/>
        </authorList>
    </citation>
    <scope>NUCLEOTIDE SEQUENCE</scope>
    <source>
        <strain evidence="3">Irish</strain>
        <tissue evidence="3">Whole body</tissue>
    </source>
</reference>
<feature type="signal peptide" evidence="2">
    <location>
        <begin position="1"/>
        <end position="19"/>
    </location>
</feature>
<evidence type="ECO:0000256" key="1">
    <source>
        <dbReference type="SAM" id="Coils"/>
    </source>
</evidence>
<reference evidence="3" key="2">
    <citation type="submission" date="2023-03" db="EMBL/GenBank/DDBJ databases">
        <authorList>
            <person name="Inwood S.N."/>
            <person name="Skelly J.G."/>
            <person name="Guhlin J."/>
            <person name="Harrop T.W.R."/>
            <person name="Goldson S.G."/>
            <person name="Dearden P.K."/>
        </authorList>
    </citation>
    <scope>NUCLEOTIDE SEQUENCE</scope>
    <source>
        <strain evidence="3">Irish</strain>
        <tissue evidence="3">Whole body</tissue>
    </source>
</reference>
<keyword evidence="1" id="KW-0175">Coiled coil</keyword>
<comment type="caution">
    <text evidence="3">The sequence shown here is derived from an EMBL/GenBank/DDBJ whole genome shotgun (WGS) entry which is preliminary data.</text>
</comment>
<evidence type="ECO:0000313" key="3">
    <source>
        <dbReference type="EMBL" id="KAK0158333.1"/>
    </source>
</evidence>
<accession>A0AA39C5P0</accession>
<proteinExistence type="predicted"/>
<evidence type="ECO:0000256" key="2">
    <source>
        <dbReference type="SAM" id="SignalP"/>
    </source>
</evidence>
<dbReference type="Proteomes" id="UP001168990">
    <property type="component" value="Unassembled WGS sequence"/>
</dbReference>
<keyword evidence="4" id="KW-1185">Reference proteome</keyword>
<feature type="chain" id="PRO_5041464042" evidence="2">
    <location>
        <begin position="20"/>
        <end position="849"/>
    </location>
</feature>
<gene>
    <name evidence="3" type="ORF">PV328_009349</name>
</gene>
<dbReference type="EMBL" id="JAQQBS010001424">
    <property type="protein sequence ID" value="KAK0158333.1"/>
    <property type="molecule type" value="Genomic_DNA"/>
</dbReference>
<organism evidence="3 4">
    <name type="scientific">Microctonus aethiopoides</name>
    <dbReference type="NCBI Taxonomy" id="144406"/>
    <lineage>
        <taxon>Eukaryota</taxon>
        <taxon>Metazoa</taxon>
        <taxon>Ecdysozoa</taxon>
        <taxon>Arthropoda</taxon>
        <taxon>Hexapoda</taxon>
        <taxon>Insecta</taxon>
        <taxon>Pterygota</taxon>
        <taxon>Neoptera</taxon>
        <taxon>Endopterygota</taxon>
        <taxon>Hymenoptera</taxon>
        <taxon>Apocrita</taxon>
        <taxon>Ichneumonoidea</taxon>
        <taxon>Braconidae</taxon>
        <taxon>Euphorinae</taxon>
        <taxon>Microctonus</taxon>
    </lineage>
</organism>
<keyword evidence="2" id="KW-0732">Signal</keyword>
<feature type="coiled-coil region" evidence="1">
    <location>
        <begin position="185"/>
        <end position="212"/>
    </location>
</feature>
<dbReference type="AlphaFoldDB" id="A0AA39C5P0"/>
<sequence length="849" mass="96530">MKLQTLIFILLSTLFLIDAAQVPKPSYTRTMLKVSRSLPGETEELKVRTSTGNIATLIVKRREKSNDIGSFNSSHEDARQTLNDTIKHENISDSNETRINSTVKVSMNESTSFKVETQTSQNNDMKMDYGSWTPLNVDGKAVDVVETAAAATTTTEAYLNWKPLPSDVTKSPMKQRTNYGLIFARNFQDRKMKQLNDDNNDADNNKESSSDDTFTFVTQHQTRPQTRANIITNNSKFSGSKNLPPEVTVRSEINVNTFTERTAMSLDPDGTPVIHGRRVPDDPMDKIQVWRNARVINNVLVQDGATINSDSINPSDNNVEQQKFDRYIQNVNRRYGRNFDQDQPHHNVYFEWEPQTHRNAALKAEVYETTNENYRSNIQKRMLHPDGAQSYPNSQIYTPESQRIVPLTIKSGSRVPVLQYAHPELGVQRAKILRNEKKRAEYYSDNQNSYAEQRHKKKYVLNNKNIVDSYNLKNYYPNQHFYGLKQHVEPPFWVKMSENLKNQFSTGVERVSQLTKPVFDPLVEATRKISENLGLSRGHQAEDKVGTIASGSSILIPALGLVASGAALGIGAVAVGRYLDVDVLKRSNEDGQHLEYQRALQGASSKNIYYPGSSENDNENLQNDQINSRENDGGFLVNVEDTVSNDKIINARTNPIIDEVNYSTKKDTRKKRGVQINDESKELIERRQFRRTGADSMLDIIEIDVPIKNNLHNDNNIVLLLNDDLTSTTELNLNDEKTTKRNRRSLESDRELDDALQNLENAEVIEVAHIDGDWSNTPCAKRIFCDVMIQRSTDTSISMEKNMDSLLHLIQPQAAQQVSNHFHEVMEAVRRHDCSRFICPQARPGNVFF</sequence>
<evidence type="ECO:0000313" key="4">
    <source>
        <dbReference type="Proteomes" id="UP001168990"/>
    </source>
</evidence>
<name>A0AA39C5P0_9HYME</name>
<protein>
    <submittedName>
        <fullName evidence="3">Uncharacterized protein</fullName>
    </submittedName>
</protein>